<feature type="compositionally biased region" description="Basic residues" evidence="6">
    <location>
        <begin position="1"/>
        <end position="18"/>
    </location>
</feature>
<keyword evidence="3" id="KW-0342">GTP-binding</keyword>
<feature type="compositionally biased region" description="Basic and acidic residues" evidence="6">
    <location>
        <begin position="19"/>
        <end position="33"/>
    </location>
</feature>
<dbReference type="AlphaFoldDB" id="A0A9P6Y355"/>
<feature type="domain" description="CP-type G" evidence="7">
    <location>
        <begin position="159"/>
        <end position="402"/>
    </location>
</feature>
<evidence type="ECO:0000256" key="3">
    <source>
        <dbReference type="ARBA" id="ARBA00023134"/>
    </source>
</evidence>
<evidence type="ECO:0000256" key="1">
    <source>
        <dbReference type="ARBA" id="ARBA00022553"/>
    </source>
</evidence>
<sequence>MPPKQHRKVPFSGKKKKQQLQEKNARKQEKASHQDPSSFDYLGKSKPLTNLSDHFVPSTGVGTTTKDFIHDSNNTTTTKRLVSVFEKLSPQEASQESLEVEAAKESIDFPKRPYWDYDMSKEEVERHEEESFERWMRGIEETYGGEERLGWFERNLEVWRQLWRVLEISDVILVVMDIRQPLLHFPRSLYDFVTRELKKSIIGVFNKVDLVSEFTVFAWKAYFKQAFPKLHIATFSCFPRDKRLIDDTVTYALKTQAKRPKRRYYHAQGVQNILSLCRDVCHKPGVEVDWDAILTRYDENAVHVEEEEDEDDDESDTGSMDGLDDAFSGILNTTSRAIHPHKDYITLGLVGHPNVGKSSLINSIMKRTVVSASKTPGHTKHFQTIHIADNVRLCDSPGLVFPAMIPRSLQILSGMYPIAQVQEPYSAIQYLAEHVPLEKILSLAPTDIDLDELQDYKWSAWSICEEFAKDRGFYTAKAAQPDVYRAANAILRLTADGRVLLSFKPPGFFTTSQYEQLRVAEADRNQSEEEIDPEGESKPKAAIVITGGGFSALASDSE</sequence>
<evidence type="ECO:0000256" key="6">
    <source>
        <dbReference type="SAM" id="MobiDB-lite"/>
    </source>
</evidence>
<feature type="region of interest" description="Disordered" evidence="6">
    <location>
        <begin position="1"/>
        <end position="53"/>
    </location>
</feature>
<dbReference type="EMBL" id="JAANIT010001874">
    <property type="protein sequence ID" value="KAG1538374.1"/>
    <property type="molecule type" value="Genomic_DNA"/>
</dbReference>
<evidence type="ECO:0000256" key="2">
    <source>
        <dbReference type="ARBA" id="ARBA00022741"/>
    </source>
</evidence>
<dbReference type="PROSITE" id="PS51721">
    <property type="entry name" value="G_CP"/>
    <property type="match status" value="1"/>
</dbReference>
<protein>
    <recommendedName>
        <fullName evidence="5">Guanine nucleotide-binding protein-like 1</fullName>
    </recommendedName>
</protein>
<dbReference type="PRINTS" id="PR00326">
    <property type="entry name" value="GTP1OBG"/>
</dbReference>
<dbReference type="PANTHER" id="PTHR45709:SF3">
    <property type="entry name" value="GUANINE NUCLEOTIDE-BINDING PROTEIN-LIKE 1"/>
    <property type="match status" value="1"/>
</dbReference>
<evidence type="ECO:0000313" key="9">
    <source>
        <dbReference type="Proteomes" id="UP000717996"/>
    </source>
</evidence>
<dbReference type="GO" id="GO:0005525">
    <property type="term" value="F:GTP binding"/>
    <property type="evidence" value="ECO:0007669"/>
    <property type="project" value="UniProtKB-KW"/>
</dbReference>
<evidence type="ECO:0000313" key="8">
    <source>
        <dbReference type="EMBL" id="KAG1538374.1"/>
    </source>
</evidence>
<proteinExistence type="predicted"/>
<evidence type="ECO:0000259" key="7">
    <source>
        <dbReference type="PROSITE" id="PS51721"/>
    </source>
</evidence>
<dbReference type="GO" id="GO:0003924">
    <property type="term" value="F:GTPase activity"/>
    <property type="evidence" value="ECO:0007669"/>
    <property type="project" value="InterPro"/>
</dbReference>
<organism evidence="8 9">
    <name type="scientific">Rhizopus oryzae</name>
    <name type="common">Mucormycosis agent</name>
    <name type="synonym">Rhizopus arrhizus var. delemar</name>
    <dbReference type="NCBI Taxonomy" id="64495"/>
    <lineage>
        <taxon>Eukaryota</taxon>
        <taxon>Fungi</taxon>
        <taxon>Fungi incertae sedis</taxon>
        <taxon>Mucoromycota</taxon>
        <taxon>Mucoromycotina</taxon>
        <taxon>Mucoromycetes</taxon>
        <taxon>Mucorales</taxon>
        <taxon>Mucorineae</taxon>
        <taxon>Rhizopodaceae</taxon>
        <taxon>Rhizopus</taxon>
    </lineage>
</organism>
<keyword evidence="1" id="KW-0597">Phosphoprotein</keyword>
<dbReference type="PANTHER" id="PTHR45709">
    <property type="entry name" value="LARGE SUBUNIT GTPASE 1 HOMOLOG-RELATED"/>
    <property type="match status" value="1"/>
</dbReference>
<reference evidence="8" key="1">
    <citation type="journal article" date="2020" name="Microb. Genom.">
        <title>Genetic diversity of clinical and environmental Mucorales isolates obtained from an investigation of mucormycosis cases among solid organ transplant recipients.</title>
        <authorList>
            <person name="Nguyen M.H."/>
            <person name="Kaul D."/>
            <person name="Muto C."/>
            <person name="Cheng S.J."/>
            <person name="Richter R.A."/>
            <person name="Bruno V.M."/>
            <person name="Liu G."/>
            <person name="Beyhan S."/>
            <person name="Sundermann A.J."/>
            <person name="Mounaud S."/>
            <person name="Pasculle A.W."/>
            <person name="Nierman W.C."/>
            <person name="Driscoll E."/>
            <person name="Cumbie R."/>
            <person name="Clancy C.J."/>
            <person name="Dupont C.L."/>
        </authorList>
    </citation>
    <scope>NUCLEOTIDE SEQUENCE</scope>
    <source>
        <strain evidence="8">GL16</strain>
    </source>
</reference>
<dbReference type="Pfam" id="PF01926">
    <property type="entry name" value="MMR_HSR1"/>
    <property type="match status" value="1"/>
</dbReference>
<comment type="caution">
    <text evidence="8">The sequence shown here is derived from an EMBL/GenBank/DDBJ whole genome shotgun (WGS) entry which is preliminary data.</text>
</comment>
<dbReference type="InterPro" id="IPR027417">
    <property type="entry name" value="P-loop_NTPase"/>
</dbReference>
<evidence type="ECO:0000256" key="4">
    <source>
        <dbReference type="ARBA" id="ARBA00037770"/>
    </source>
</evidence>
<keyword evidence="2" id="KW-0547">Nucleotide-binding</keyword>
<name>A0A9P6Y355_RHIOR</name>
<dbReference type="InterPro" id="IPR043358">
    <property type="entry name" value="GNL1-like"/>
</dbReference>
<dbReference type="SUPFAM" id="SSF52540">
    <property type="entry name" value="P-loop containing nucleoside triphosphate hydrolases"/>
    <property type="match status" value="1"/>
</dbReference>
<comment type="function">
    <text evidence="4">Possible regulatory or functional link with the histocompatibility cluster.</text>
</comment>
<dbReference type="OrthoDB" id="61815at2759"/>
<accession>A0A9P6Y355</accession>
<dbReference type="InterPro" id="IPR006073">
    <property type="entry name" value="GTP-bd"/>
</dbReference>
<dbReference type="Proteomes" id="UP000717996">
    <property type="component" value="Unassembled WGS sequence"/>
</dbReference>
<evidence type="ECO:0000256" key="5">
    <source>
        <dbReference type="ARBA" id="ARBA00039902"/>
    </source>
</evidence>
<dbReference type="Gene3D" id="3.40.50.300">
    <property type="entry name" value="P-loop containing nucleotide triphosphate hydrolases"/>
    <property type="match status" value="1"/>
</dbReference>
<dbReference type="InterPro" id="IPR030378">
    <property type="entry name" value="G_CP_dom"/>
</dbReference>
<gene>
    <name evidence="8" type="ORF">G6F51_009805</name>
</gene>